<feature type="domain" description="Glycine zipper 2TM" evidence="4">
    <location>
        <begin position="87"/>
        <end position="128"/>
    </location>
</feature>
<protein>
    <submittedName>
        <fullName evidence="5">Glycine zipper 2TM domain-containing protein</fullName>
    </submittedName>
</protein>
<name>A0AA95SMX0_9BURK</name>
<sequence length="181" mass="19764">MMALLPSRLFAPCLLFGLLSLSACAHGPRDQRGYPQPYQQGYYGADYRGAQQFVQYGHVRSIEQLGGGRESRYDGRYENERPGSSGAGAVVGGVIGGVVGNQMGRGEGRAAATVIGAVAGAVIGNEIERQEGRRDERRVQARFRVWVHLEGAGEQAFDFERLDGLRVGERVRVVEGRLQRL</sequence>
<organism evidence="5 6">
    <name type="scientific">Paucibacter sediminis</name>
    <dbReference type="NCBI Taxonomy" id="3019553"/>
    <lineage>
        <taxon>Bacteria</taxon>
        <taxon>Pseudomonadati</taxon>
        <taxon>Pseudomonadota</taxon>
        <taxon>Betaproteobacteria</taxon>
        <taxon>Burkholderiales</taxon>
        <taxon>Sphaerotilaceae</taxon>
        <taxon>Roseateles</taxon>
    </lineage>
</organism>
<dbReference type="InterPro" id="IPR008816">
    <property type="entry name" value="Gly_zipper_2TM_dom"/>
</dbReference>
<dbReference type="PANTHER" id="PTHR35603">
    <property type="match status" value="1"/>
</dbReference>
<evidence type="ECO:0000259" key="4">
    <source>
        <dbReference type="Pfam" id="PF05433"/>
    </source>
</evidence>
<keyword evidence="6" id="KW-1185">Reference proteome</keyword>
<dbReference type="Pfam" id="PF05433">
    <property type="entry name" value="Rick_17kDa_Anti"/>
    <property type="match status" value="1"/>
</dbReference>
<evidence type="ECO:0000256" key="3">
    <source>
        <dbReference type="SAM" id="SignalP"/>
    </source>
</evidence>
<evidence type="ECO:0000313" key="6">
    <source>
        <dbReference type="Proteomes" id="UP001177769"/>
    </source>
</evidence>
<comment type="subcellular location">
    <subcellularLocation>
        <location evidence="1">Membrane</location>
    </subcellularLocation>
</comment>
<gene>
    <name evidence="5" type="ORF">PFX98_23935</name>
</gene>
<dbReference type="PANTHER" id="PTHR35603:SF2">
    <property type="entry name" value="OUTER MEMBRANE LIPOPROTEIN"/>
    <property type="match status" value="1"/>
</dbReference>
<keyword evidence="3" id="KW-0732">Signal</keyword>
<evidence type="ECO:0000256" key="2">
    <source>
        <dbReference type="ARBA" id="ARBA00023136"/>
    </source>
</evidence>
<dbReference type="RefSeq" id="WP_285232971.1">
    <property type="nucleotide sequence ID" value="NZ_CP116346.1"/>
</dbReference>
<reference evidence="5" key="1">
    <citation type="submission" date="2023-01" db="EMBL/GenBank/DDBJ databases">
        <title>Whole genome sequence of Paucibacter sp. S2-9 isolated from pond sediment.</title>
        <authorList>
            <person name="Jung J.Y."/>
        </authorList>
    </citation>
    <scope>NUCLEOTIDE SEQUENCE</scope>
    <source>
        <strain evidence="5">S2-9</strain>
    </source>
</reference>
<dbReference type="AlphaFoldDB" id="A0AA95SMX0"/>
<accession>A0AA95SMX0</accession>
<evidence type="ECO:0000313" key="5">
    <source>
        <dbReference type="EMBL" id="WIT11887.1"/>
    </source>
</evidence>
<dbReference type="EMBL" id="CP116346">
    <property type="protein sequence ID" value="WIT11887.1"/>
    <property type="molecule type" value="Genomic_DNA"/>
</dbReference>
<dbReference type="GO" id="GO:0019867">
    <property type="term" value="C:outer membrane"/>
    <property type="evidence" value="ECO:0007669"/>
    <property type="project" value="InterPro"/>
</dbReference>
<evidence type="ECO:0000256" key="1">
    <source>
        <dbReference type="ARBA" id="ARBA00004370"/>
    </source>
</evidence>
<proteinExistence type="predicted"/>
<dbReference type="InterPro" id="IPR051407">
    <property type="entry name" value="Bact_OM_lipoprot/Surf_antigen"/>
</dbReference>
<feature type="signal peptide" evidence="3">
    <location>
        <begin position="1"/>
        <end position="25"/>
    </location>
</feature>
<dbReference type="KEGG" id="pais:PFX98_23935"/>
<dbReference type="Proteomes" id="UP001177769">
    <property type="component" value="Chromosome"/>
</dbReference>
<keyword evidence="2" id="KW-0472">Membrane</keyword>
<feature type="chain" id="PRO_5041685020" evidence="3">
    <location>
        <begin position="26"/>
        <end position="181"/>
    </location>
</feature>